<protein>
    <submittedName>
        <fullName evidence="1">Uncharacterized protein</fullName>
    </submittedName>
</protein>
<proteinExistence type="predicted"/>
<reference evidence="2" key="1">
    <citation type="journal article" date="2017" name="Nat. Ecol. Evol.">
        <title>Genome expansion and lineage-specific genetic innovations in the forest pathogenic fungi Armillaria.</title>
        <authorList>
            <person name="Sipos G."/>
            <person name="Prasanna A.N."/>
            <person name="Walter M.C."/>
            <person name="O'Connor E."/>
            <person name="Balint B."/>
            <person name="Krizsan K."/>
            <person name="Kiss B."/>
            <person name="Hess J."/>
            <person name="Varga T."/>
            <person name="Slot J."/>
            <person name="Riley R."/>
            <person name="Boka B."/>
            <person name="Rigling D."/>
            <person name="Barry K."/>
            <person name="Lee J."/>
            <person name="Mihaltcheva S."/>
            <person name="LaButti K."/>
            <person name="Lipzen A."/>
            <person name="Waldron R."/>
            <person name="Moloney N.M."/>
            <person name="Sperisen C."/>
            <person name="Kredics L."/>
            <person name="Vagvoelgyi C."/>
            <person name="Patrignani A."/>
            <person name="Fitzpatrick D."/>
            <person name="Nagy I."/>
            <person name="Doyle S."/>
            <person name="Anderson J.B."/>
            <person name="Grigoriev I.V."/>
            <person name="Gueldener U."/>
            <person name="Muensterkoetter M."/>
            <person name="Nagy L.G."/>
        </authorList>
    </citation>
    <scope>NUCLEOTIDE SEQUENCE [LARGE SCALE GENOMIC DNA]</scope>
    <source>
        <strain evidence="2">C18/9</strain>
    </source>
</reference>
<organism evidence="1 2">
    <name type="scientific">Armillaria ostoyae</name>
    <name type="common">Armillaria root rot fungus</name>
    <dbReference type="NCBI Taxonomy" id="47428"/>
    <lineage>
        <taxon>Eukaryota</taxon>
        <taxon>Fungi</taxon>
        <taxon>Dikarya</taxon>
        <taxon>Basidiomycota</taxon>
        <taxon>Agaricomycotina</taxon>
        <taxon>Agaricomycetes</taxon>
        <taxon>Agaricomycetidae</taxon>
        <taxon>Agaricales</taxon>
        <taxon>Marasmiineae</taxon>
        <taxon>Physalacriaceae</taxon>
        <taxon>Armillaria</taxon>
    </lineage>
</organism>
<evidence type="ECO:0000313" key="2">
    <source>
        <dbReference type="Proteomes" id="UP000219338"/>
    </source>
</evidence>
<dbReference type="AlphaFoldDB" id="A0A284RQ36"/>
<accession>A0A284RQ36</accession>
<sequence length="206" mass="23001">MSLWLLSGLIRTRSTAEALERLQDGYVSEEYVALNDVCEWDPYSHSSLAQARELVTIVGGSPHPRNDGCADPNVALDFFSTLKSSPRALIEEEVRGDVSMISVHQLLSRREFALATRHNVHRQVLCASENFFWPMTALSYNGVDPGVPAPALVGKSLFSTMTLHLALPRHTLLGFLKKLVANSLSPKGSILCSRRRKLFSNMKRHW</sequence>
<keyword evidence="2" id="KW-1185">Reference proteome</keyword>
<dbReference type="Proteomes" id="UP000219338">
    <property type="component" value="Unassembled WGS sequence"/>
</dbReference>
<gene>
    <name evidence="1" type="ORF">ARMOST_14232</name>
</gene>
<name>A0A284RQ36_ARMOS</name>
<dbReference type="EMBL" id="FUEG01000013">
    <property type="protein sequence ID" value="SJL10838.1"/>
    <property type="molecule type" value="Genomic_DNA"/>
</dbReference>
<evidence type="ECO:0000313" key="1">
    <source>
        <dbReference type="EMBL" id="SJL10838.1"/>
    </source>
</evidence>